<dbReference type="GO" id="GO:0005886">
    <property type="term" value="C:plasma membrane"/>
    <property type="evidence" value="ECO:0007669"/>
    <property type="project" value="UniProtKB-SubCell"/>
</dbReference>
<evidence type="ECO:0000256" key="3">
    <source>
        <dbReference type="ARBA" id="ARBA00022622"/>
    </source>
</evidence>
<evidence type="ECO:0000313" key="13">
    <source>
        <dbReference type="Proteomes" id="UP000323000"/>
    </source>
</evidence>
<comment type="caution">
    <text evidence="12">The sequence shown here is derived from an EMBL/GenBank/DDBJ whole genome shotgun (WGS) entry which is preliminary data.</text>
</comment>
<keyword evidence="3" id="KW-0336">GPI-anchor</keyword>
<keyword evidence="6" id="KW-1015">Disulfide bond</keyword>
<comment type="subcellular location">
    <subcellularLocation>
        <location evidence="1">Cell membrane</location>
        <topology evidence="1">Lipid-anchor</topology>
        <topology evidence="1">GPI-anchor</topology>
    </subcellularLocation>
</comment>
<proteinExistence type="predicted"/>
<dbReference type="PANTHER" id="PTHR31044:SF60">
    <property type="entry name" value="PLASMODESMATA CALLOSE-BINDING PROTEIN 4"/>
    <property type="match status" value="1"/>
</dbReference>
<evidence type="ECO:0000256" key="9">
    <source>
        <dbReference type="SAM" id="MobiDB-lite"/>
    </source>
</evidence>
<dbReference type="FunFam" id="1.20.58.1040:FF:000001">
    <property type="entry name" value="Glucan endo-1,3-beta-glucosidase 4"/>
    <property type="match status" value="1"/>
</dbReference>
<keyword evidence="13" id="KW-1185">Reference proteome</keyword>
<keyword evidence="4 10" id="KW-0732">Signal</keyword>
<keyword evidence="7" id="KW-0325">Glycoprotein</keyword>
<evidence type="ECO:0000256" key="6">
    <source>
        <dbReference type="ARBA" id="ARBA00023157"/>
    </source>
</evidence>
<evidence type="ECO:0000256" key="10">
    <source>
        <dbReference type="SAM" id="SignalP"/>
    </source>
</evidence>
<dbReference type="Gene3D" id="1.20.58.1040">
    <property type="match status" value="1"/>
</dbReference>
<evidence type="ECO:0000256" key="2">
    <source>
        <dbReference type="ARBA" id="ARBA00022475"/>
    </source>
</evidence>
<sequence length="191" mass="19450">MAFVVYLVLFLAFTGHSSALYCICKDGIGDSSLQKALDYACGAGADCTPILQNGACYNPNTVKDHCSYAVNSYFQKKGQATGTCDFSGSASTSANPPSNLPSTCSFPSSATSTTPSTNNTSTTTPTTGGTTTTTPSTSTTGGTTPTVFGGLGPTGSGTGINDSGCEGRLLKTTNLFFTFLISTCLMVIVVL</sequence>
<dbReference type="OrthoDB" id="1930814at2759"/>
<dbReference type="GO" id="GO:0098552">
    <property type="term" value="C:side of membrane"/>
    <property type="evidence" value="ECO:0007669"/>
    <property type="project" value="UniProtKB-KW"/>
</dbReference>
<dbReference type="Proteomes" id="UP000323000">
    <property type="component" value="Chromosome 8"/>
</dbReference>
<dbReference type="InterPro" id="IPR044788">
    <property type="entry name" value="X8_dom_prot"/>
</dbReference>
<evidence type="ECO:0000256" key="8">
    <source>
        <dbReference type="ARBA" id="ARBA00023288"/>
    </source>
</evidence>
<name>A0A5C7HID9_9ROSI</name>
<reference evidence="13" key="1">
    <citation type="journal article" date="2019" name="Gigascience">
        <title>De novo genome assembly of the endangered Acer yangbiense, a plant species with extremely small populations endemic to Yunnan Province, China.</title>
        <authorList>
            <person name="Yang J."/>
            <person name="Wariss H.M."/>
            <person name="Tao L."/>
            <person name="Zhang R."/>
            <person name="Yun Q."/>
            <person name="Hollingsworth P."/>
            <person name="Dao Z."/>
            <person name="Luo G."/>
            <person name="Guo H."/>
            <person name="Ma Y."/>
            <person name="Sun W."/>
        </authorList>
    </citation>
    <scope>NUCLEOTIDE SEQUENCE [LARGE SCALE GENOMIC DNA]</scope>
    <source>
        <strain evidence="13">cv. Malutang</strain>
    </source>
</reference>
<evidence type="ECO:0000256" key="1">
    <source>
        <dbReference type="ARBA" id="ARBA00004609"/>
    </source>
</evidence>
<organism evidence="12 13">
    <name type="scientific">Acer yangbiense</name>
    <dbReference type="NCBI Taxonomy" id="1000413"/>
    <lineage>
        <taxon>Eukaryota</taxon>
        <taxon>Viridiplantae</taxon>
        <taxon>Streptophyta</taxon>
        <taxon>Embryophyta</taxon>
        <taxon>Tracheophyta</taxon>
        <taxon>Spermatophyta</taxon>
        <taxon>Magnoliopsida</taxon>
        <taxon>eudicotyledons</taxon>
        <taxon>Gunneridae</taxon>
        <taxon>Pentapetalae</taxon>
        <taxon>rosids</taxon>
        <taxon>malvids</taxon>
        <taxon>Sapindales</taxon>
        <taxon>Sapindaceae</taxon>
        <taxon>Hippocastanoideae</taxon>
        <taxon>Acereae</taxon>
        <taxon>Acer</taxon>
    </lineage>
</organism>
<dbReference type="PANTHER" id="PTHR31044">
    <property type="entry name" value="BETA-1,3 GLUCANASE"/>
    <property type="match status" value="1"/>
</dbReference>
<evidence type="ECO:0000256" key="7">
    <source>
        <dbReference type="ARBA" id="ARBA00023180"/>
    </source>
</evidence>
<accession>A0A5C7HID9</accession>
<dbReference type="GO" id="GO:0009506">
    <property type="term" value="C:plasmodesma"/>
    <property type="evidence" value="ECO:0007669"/>
    <property type="project" value="UniProtKB-ARBA"/>
</dbReference>
<keyword evidence="5" id="KW-0472">Membrane</keyword>
<evidence type="ECO:0000313" key="12">
    <source>
        <dbReference type="EMBL" id="TXG56618.1"/>
    </source>
</evidence>
<dbReference type="SMART" id="SM00768">
    <property type="entry name" value="X8"/>
    <property type="match status" value="1"/>
</dbReference>
<gene>
    <name evidence="12" type="ORF">EZV62_017931</name>
</gene>
<protein>
    <recommendedName>
        <fullName evidence="11">X8 domain-containing protein</fullName>
    </recommendedName>
</protein>
<feature type="region of interest" description="Disordered" evidence="9">
    <location>
        <begin position="94"/>
        <end position="155"/>
    </location>
</feature>
<evidence type="ECO:0000256" key="4">
    <source>
        <dbReference type="ARBA" id="ARBA00022729"/>
    </source>
</evidence>
<evidence type="ECO:0000256" key="5">
    <source>
        <dbReference type="ARBA" id="ARBA00023136"/>
    </source>
</evidence>
<keyword evidence="8" id="KW-0449">Lipoprotein</keyword>
<dbReference type="AlphaFoldDB" id="A0A5C7HID9"/>
<feature type="signal peptide" evidence="10">
    <location>
        <begin position="1"/>
        <end position="19"/>
    </location>
</feature>
<dbReference type="InterPro" id="IPR012946">
    <property type="entry name" value="X8"/>
</dbReference>
<dbReference type="Pfam" id="PF07983">
    <property type="entry name" value="X8"/>
    <property type="match status" value="1"/>
</dbReference>
<feature type="domain" description="X8" evidence="11">
    <location>
        <begin position="20"/>
        <end position="106"/>
    </location>
</feature>
<feature type="compositionally biased region" description="Low complexity" evidence="9">
    <location>
        <begin position="101"/>
        <end position="148"/>
    </location>
</feature>
<keyword evidence="2" id="KW-1003">Cell membrane</keyword>
<feature type="chain" id="PRO_5022692698" description="X8 domain-containing protein" evidence="10">
    <location>
        <begin position="20"/>
        <end position="191"/>
    </location>
</feature>
<evidence type="ECO:0000259" key="11">
    <source>
        <dbReference type="SMART" id="SM00768"/>
    </source>
</evidence>
<dbReference type="EMBL" id="VAHF01000008">
    <property type="protein sequence ID" value="TXG56618.1"/>
    <property type="molecule type" value="Genomic_DNA"/>
</dbReference>